<keyword evidence="4" id="KW-0498">Mitosis</keyword>
<keyword evidence="3" id="KW-0677">Repeat</keyword>
<dbReference type="PANTHER" id="PTHR19918">
    <property type="entry name" value="CELL DIVISION CYCLE 20 CDC20 FIZZY -RELATED"/>
    <property type="match status" value="1"/>
</dbReference>
<feature type="repeat" description="WD" evidence="7">
    <location>
        <begin position="54"/>
        <end position="85"/>
    </location>
</feature>
<dbReference type="PROSITE" id="PS50082">
    <property type="entry name" value="WD_REPEATS_2"/>
    <property type="match status" value="1"/>
</dbReference>
<evidence type="ECO:0000256" key="3">
    <source>
        <dbReference type="ARBA" id="ARBA00022737"/>
    </source>
</evidence>
<dbReference type="GO" id="GO:0010997">
    <property type="term" value="F:anaphase-promoting complex binding"/>
    <property type="evidence" value="ECO:0007669"/>
    <property type="project" value="InterPro"/>
</dbReference>
<dbReference type="InterPro" id="IPR001680">
    <property type="entry name" value="WD40_rpt"/>
</dbReference>
<reference evidence="9 10" key="1">
    <citation type="journal article" date="2020" name="Mol. Biol. Evol.">
        <title>Distinct Expression and Methylation Patterns for Genes with Different Fates following a Single Whole-Genome Duplication in Flowering Plants.</title>
        <authorList>
            <person name="Shi T."/>
            <person name="Rahmani R.S."/>
            <person name="Gugger P.F."/>
            <person name="Wang M."/>
            <person name="Li H."/>
            <person name="Zhang Y."/>
            <person name="Li Z."/>
            <person name="Wang Q."/>
            <person name="Van de Peer Y."/>
            <person name="Marchal K."/>
            <person name="Chen J."/>
        </authorList>
    </citation>
    <scope>NUCLEOTIDE SEQUENCE [LARGE SCALE GENOMIC DNA]</scope>
    <source>
        <tissue evidence="9">Leaf</tissue>
    </source>
</reference>
<dbReference type="GO" id="GO:0051301">
    <property type="term" value="P:cell division"/>
    <property type="evidence" value="ECO:0007669"/>
    <property type="project" value="UniProtKB-KW"/>
</dbReference>
<dbReference type="InterPro" id="IPR015943">
    <property type="entry name" value="WD40/YVTN_repeat-like_dom_sf"/>
</dbReference>
<keyword evidence="2" id="KW-0132">Cell division</keyword>
<evidence type="ECO:0000313" key="10">
    <source>
        <dbReference type="Proteomes" id="UP000607653"/>
    </source>
</evidence>
<comment type="function">
    <text evidence="6">Component of the anaphase promoting complex/cyclosome (APC/C), a cell cycle-regulated E3 ubiquitin-protein ligase complex that controls progression through mitosis and the G1 phase of the cell cycle.</text>
</comment>
<evidence type="ECO:0000256" key="6">
    <source>
        <dbReference type="ARBA" id="ARBA00023425"/>
    </source>
</evidence>
<evidence type="ECO:0000313" key="9">
    <source>
        <dbReference type="EMBL" id="DAD24506.1"/>
    </source>
</evidence>
<dbReference type="SUPFAM" id="SSF50978">
    <property type="entry name" value="WD40 repeat-like"/>
    <property type="match status" value="1"/>
</dbReference>
<organism evidence="9 10">
    <name type="scientific">Nelumbo nucifera</name>
    <name type="common">Sacred lotus</name>
    <dbReference type="NCBI Taxonomy" id="4432"/>
    <lineage>
        <taxon>Eukaryota</taxon>
        <taxon>Viridiplantae</taxon>
        <taxon>Streptophyta</taxon>
        <taxon>Embryophyta</taxon>
        <taxon>Tracheophyta</taxon>
        <taxon>Spermatophyta</taxon>
        <taxon>Magnoliopsida</taxon>
        <taxon>Proteales</taxon>
        <taxon>Nelumbonaceae</taxon>
        <taxon>Nelumbo</taxon>
    </lineage>
</organism>
<proteinExistence type="predicted"/>
<dbReference type="Gene3D" id="2.130.10.10">
    <property type="entry name" value="YVTN repeat-like/Quinoprotein amine dehydrogenase"/>
    <property type="match status" value="1"/>
</dbReference>
<evidence type="ECO:0000256" key="7">
    <source>
        <dbReference type="PROSITE-ProRule" id="PRU00221"/>
    </source>
</evidence>
<keyword evidence="5" id="KW-0131">Cell cycle</keyword>
<evidence type="ECO:0000256" key="4">
    <source>
        <dbReference type="ARBA" id="ARBA00022776"/>
    </source>
</evidence>
<evidence type="ECO:0000256" key="2">
    <source>
        <dbReference type="ARBA" id="ARBA00022618"/>
    </source>
</evidence>
<gene>
    <name evidence="9" type="ORF">HUJ06_025970</name>
</gene>
<name>A0A822XZS4_NELNU</name>
<dbReference type="SMART" id="SM00320">
    <property type="entry name" value="WD40"/>
    <property type="match status" value="2"/>
</dbReference>
<dbReference type="Pfam" id="PF12894">
    <property type="entry name" value="ANAPC4_WD40"/>
    <property type="match status" value="1"/>
</dbReference>
<dbReference type="AlphaFoldDB" id="A0A822XZS4"/>
<dbReference type="PANTHER" id="PTHR19918:SF8">
    <property type="entry name" value="FI02843P"/>
    <property type="match status" value="1"/>
</dbReference>
<protein>
    <recommendedName>
        <fullName evidence="8">Anaphase-promoting complex subunit 4-like WD40 domain-containing protein</fullName>
    </recommendedName>
</protein>
<sequence length="98" mass="11110">MQTPEMVLDVYELLDDYSVNLLDWSSRNVLSVALENTVYLWDASNRSVNELLTTNNENGPITNVSWSPDGRHIAIGLNNSDVQIWGFYSQSKDDNSSR</sequence>
<dbReference type="InterPro" id="IPR036322">
    <property type="entry name" value="WD40_repeat_dom_sf"/>
</dbReference>
<feature type="domain" description="Anaphase-promoting complex subunit 4-like WD40" evidence="8">
    <location>
        <begin position="43"/>
        <end position="89"/>
    </location>
</feature>
<evidence type="ECO:0000256" key="5">
    <source>
        <dbReference type="ARBA" id="ARBA00023306"/>
    </source>
</evidence>
<keyword evidence="10" id="KW-1185">Reference proteome</keyword>
<comment type="caution">
    <text evidence="9">The sequence shown here is derived from an EMBL/GenBank/DDBJ whole genome shotgun (WGS) entry which is preliminary data.</text>
</comment>
<evidence type="ECO:0000259" key="8">
    <source>
        <dbReference type="Pfam" id="PF12894"/>
    </source>
</evidence>
<dbReference type="EMBL" id="DUZY01000001">
    <property type="protein sequence ID" value="DAD24506.1"/>
    <property type="molecule type" value="Genomic_DNA"/>
</dbReference>
<evidence type="ECO:0000256" key="1">
    <source>
        <dbReference type="ARBA" id="ARBA00022574"/>
    </source>
</evidence>
<dbReference type="Proteomes" id="UP000607653">
    <property type="component" value="Unassembled WGS sequence"/>
</dbReference>
<dbReference type="InterPro" id="IPR024977">
    <property type="entry name" value="Apc4-like_WD40_dom"/>
</dbReference>
<dbReference type="InterPro" id="IPR033010">
    <property type="entry name" value="Cdc20/Fizzy"/>
</dbReference>
<accession>A0A822XZS4</accession>
<keyword evidence="1 7" id="KW-0853">WD repeat</keyword>
<dbReference type="GO" id="GO:0097027">
    <property type="term" value="F:ubiquitin-protein transferase activator activity"/>
    <property type="evidence" value="ECO:0007669"/>
    <property type="project" value="InterPro"/>
</dbReference>